<name>A0A9D1YYP5_9MICO</name>
<dbReference type="Proteomes" id="UP000824005">
    <property type="component" value="Unassembled WGS sequence"/>
</dbReference>
<keyword evidence="4" id="KW-0572">Peptidoglycan-anchor</keyword>
<evidence type="ECO:0000256" key="3">
    <source>
        <dbReference type="ARBA" id="ARBA00022729"/>
    </source>
</evidence>
<dbReference type="NCBIfam" id="TIGR01167">
    <property type="entry name" value="LPXTG_anchor"/>
    <property type="match status" value="1"/>
</dbReference>
<evidence type="ECO:0000313" key="8">
    <source>
        <dbReference type="Proteomes" id="UP000824005"/>
    </source>
</evidence>
<evidence type="ECO:0000313" key="7">
    <source>
        <dbReference type="EMBL" id="HIY67647.1"/>
    </source>
</evidence>
<accession>A0A9D1YYP5</accession>
<keyword evidence="5" id="KW-0812">Transmembrane</keyword>
<organism evidence="7 8">
    <name type="scientific">Candidatus Agrococcus pullicola</name>
    <dbReference type="NCBI Taxonomy" id="2838429"/>
    <lineage>
        <taxon>Bacteria</taxon>
        <taxon>Bacillati</taxon>
        <taxon>Actinomycetota</taxon>
        <taxon>Actinomycetes</taxon>
        <taxon>Micrococcales</taxon>
        <taxon>Microbacteriaceae</taxon>
        <taxon>Agrococcus</taxon>
    </lineage>
</organism>
<protein>
    <submittedName>
        <fullName evidence="7">LPXTG cell wall anchor domain-containing protein</fullName>
    </submittedName>
</protein>
<keyword evidence="3" id="KW-0732">Signal</keyword>
<evidence type="ECO:0000256" key="4">
    <source>
        <dbReference type="ARBA" id="ARBA00023088"/>
    </source>
</evidence>
<gene>
    <name evidence="7" type="ORF">H9830_15385</name>
</gene>
<feature type="transmembrane region" description="Helical" evidence="5">
    <location>
        <begin position="12"/>
        <end position="33"/>
    </location>
</feature>
<keyword evidence="5" id="KW-0472">Membrane</keyword>
<dbReference type="PROSITE" id="PS50847">
    <property type="entry name" value="GRAM_POS_ANCHORING"/>
    <property type="match status" value="1"/>
</dbReference>
<dbReference type="EMBL" id="DXDC01000466">
    <property type="protein sequence ID" value="HIY67647.1"/>
    <property type="molecule type" value="Genomic_DNA"/>
</dbReference>
<reference evidence="7" key="1">
    <citation type="journal article" date="2021" name="PeerJ">
        <title>Extensive microbial diversity within the chicken gut microbiome revealed by metagenomics and culture.</title>
        <authorList>
            <person name="Gilroy R."/>
            <person name="Ravi A."/>
            <person name="Getino M."/>
            <person name="Pursley I."/>
            <person name="Horton D.L."/>
            <person name="Alikhan N.F."/>
            <person name="Baker D."/>
            <person name="Gharbi K."/>
            <person name="Hall N."/>
            <person name="Watson M."/>
            <person name="Adriaenssens E.M."/>
            <person name="Foster-Nyarko E."/>
            <person name="Jarju S."/>
            <person name="Secka A."/>
            <person name="Antonio M."/>
            <person name="Oren A."/>
            <person name="Chaudhuri R.R."/>
            <person name="La Ragione R."/>
            <person name="Hildebrand F."/>
            <person name="Pallen M.J."/>
        </authorList>
    </citation>
    <scope>NUCLEOTIDE SEQUENCE</scope>
    <source>
        <strain evidence="7">ChiGjej1B1-98</strain>
    </source>
</reference>
<evidence type="ECO:0000256" key="5">
    <source>
        <dbReference type="SAM" id="Phobius"/>
    </source>
</evidence>
<reference evidence="7" key="2">
    <citation type="submission" date="2021-04" db="EMBL/GenBank/DDBJ databases">
        <authorList>
            <person name="Gilroy R."/>
        </authorList>
    </citation>
    <scope>NUCLEOTIDE SEQUENCE</scope>
    <source>
        <strain evidence="7">ChiGjej1B1-98</strain>
    </source>
</reference>
<proteinExistence type="predicted"/>
<dbReference type="AlphaFoldDB" id="A0A9D1YYP5"/>
<sequence length="39" mass="3927">SNGNLPQTGSGIPAISLLAAAALALLGGSAWMFRRRVTS</sequence>
<keyword evidence="5" id="KW-1133">Transmembrane helix</keyword>
<evidence type="ECO:0000256" key="2">
    <source>
        <dbReference type="ARBA" id="ARBA00022525"/>
    </source>
</evidence>
<feature type="non-terminal residue" evidence="7">
    <location>
        <position position="1"/>
    </location>
</feature>
<keyword evidence="2" id="KW-0964">Secreted</keyword>
<feature type="domain" description="Gram-positive cocci surface proteins LPxTG" evidence="6">
    <location>
        <begin position="5"/>
        <end position="39"/>
    </location>
</feature>
<dbReference type="Pfam" id="PF00746">
    <property type="entry name" value="Gram_pos_anchor"/>
    <property type="match status" value="1"/>
</dbReference>
<comment type="caution">
    <text evidence="7">The sequence shown here is derived from an EMBL/GenBank/DDBJ whole genome shotgun (WGS) entry which is preliminary data.</text>
</comment>
<evidence type="ECO:0000259" key="6">
    <source>
        <dbReference type="PROSITE" id="PS50847"/>
    </source>
</evidence>
<dbReference type="InterPro" id="IPR019931">
    <property type="entry name" value="LPXTG_anchor"/>
</dbReference>
<keyword evidence="1" id="KW-0134">Cell wall</keyword>
<evidence type="ECO:0000256" key="1">
    <source>
        <dbReference type="ARBA" id="ARBA00022512"/>
    </source>
</evidence>